<organism evidence="2 3">
    <name type="scientific">Iphiclides podalirius</name>
    <name type="common">scarce swallowtail</name>
    <dbReference type="NCBI Taxonomy" id="110791"/>
    <lineage>
        <taxon>Eukaryota</taxon>
        <taxon>Metazoa</taxon>
        <taxon>Ecdysozoa</taxon>
        <taxon>Arthropoda</taxon>
        <taxon>Hexapoda</taxon>
        <taxon>Insecta</taxon>
        <taxon>Pterygota</taxon>
        <taxon>Neoptera</taxon>
        <taxon>Endopterygota</taxon>
        <taxon>Lepidoptera</taxon>
        <taxon>Glossata</taxon>
        <taxon>Ditrysia</taxon>
        <taxon>Papilionoidea</taxon>
        <taxon>Papilionidae</taxon>
        <taxon>Papilioninae</taxon>
        <taxon>Iphiclides</taxon>
    </lineage>
</organism>
<name>A0ABN8IPP8_9NEOP</name>
<protein>
    <submittedName>
        <fullName evidence="2">Uncharacterized protein</fullName>
    </submittedName>
</protein>
<keyword evidence="3" id="KW-1185">Reference proteome</keyword>
<sequence>MSRGAGEPARARDADQAPAPAQARSSSDHYPPPSPRFWATIRSEATAVKRGCNTGRCGAGGREPYLLPLRRRCAAQDCFAAIRVG</sequence>
<reference evidence="2" key="1">
    <citation type="submission" date="2022-03" db="EMBL/GenBank/DDBJ databases">
        <authorList>
            <person name="Martin H S."/>
        </authorList>
    </citation>
    <scope>NUCLEOTIDE SEQUENCE</scope>
</reference>
<evidence type="ECO:0000313" key="2">
    <source>
        <dbReference type="EMBL" id="CAH2063230.1"/>
    </source>
</evidence>
<gene>
    <name evidence="2" type="ORF">IPOD504_LOCUS12430</name>
</gene>
<accession>A0ABN8IPP8</accession>
<evidence type="ECO:0000256" key="1">
    <source>
        <dbReference type="SAM" id="MobiDB-lite"/>
    </source>
</evidence>
<feature type="compositionally biased region" description="Low complexity" evidence="1">
    <location>
        <begin position="16"/>
        <end position="25"/>
    </location>
</feature>
<dbReference type="Proteomes" id="UP000837857">
    <property type="component" value="Chromosome 3"/>
</dbReference>
<dbReference type="EMBL" id="OW152815">
    <property type="protein sequence ID" value="CAH2063230.1"/>
    <property type="molecule type" value="Genomic_DNA"/>
</dbReference>
<feature type="region of interest" description="Disordered" evidence="1">
    <location>
        <begin position="1"/>
        <end position="37"/>
    </location>
</feature>
<proteinExistence type="predicted"/>
<feature type="non-terminal residue" evidence="2">
    <location>
        <position position="85"/>
    </location>
</feature>
<evidence type="ECO:0000313" key="3">
    <source>
        <dbReference type="Proteomes" id="UP000837857"/>
    </source>
</evidence>